<keyword evidence="1" id="KW-0732">Signal</keyword>
<comment type="caution">
    <text evidence="5">The sequence shown here is derived from an EMBL/GenBank/DDBJ whole genome shotgun (WGS) entry which is preliminary data.</text>
</comment>
<feature type="domain" description="Ig-like" evidence="3">
    <location>
        <begin position="531"/>
        <end position="682"/>
    </location>
</feature>
<dbReference type="Pfam" id="PF13752">
    <property type="entry name" value="DUF4165"/>
    <property type="match status" value="1"/>
</dbReference>
<evidence type="ECO:0000259" key="2">
    <source>
        <dbReference type="Pfam" id="PF12245"/>
    </source>
</evidence>
<accession>A0ABV4MQQ7</accession>
<feature type="domain" description="Ig-like" evidence="2">
    <location>
        <begin position="157"/>
        <end position="248"/>
    </location>
</feature>
<gene>
    <name evidence="5" type="ORF">AB6D66_00155</name>
</gene>
<organism evidence="5 6">
    <name type="scientific">Vibrio pomeroyi</name>
    <dbReference type="NCBI Taxonomy" id="198832"/>
    <lineage>
        <taxon>Bacteria</taxon>
        <taxon>Pseudomonadati</taxon>
        <taxon>Pseudomonadota</taxon>
        <taxon>Gammaproteobacteria</taxon>
        <taxon>Vibrionales</taxon>
        <taxon>Vibrionaceae</taxon>
        <taxon>Vibrio</taxon>
    </lineage>
</organism>
<reference evidence="5 6" key="1">
    <citation type="journal article" date="2024" name="ISME J.">
        <title>Tailless and filamentous prophages are predominant in marine Vibrio.</title>
        <authorList>
            <person name="Steensen K."/>
            <person name="Seneca J."/>
            <person name="Bartlau N."/>
            <person name="Yu X.A."/>
            <person name="Hussain F.A."/>
            <person name="Polz M.F."/>
        </authorList>
    </citation>
    <scope>NUCLEOTIDE SEQUENCE [LARGE SCALE GENOMIC DNA]</scope>
    <source>
        <strain evidence="5 6">10N.239.312.F12</strain>
    </source>
</reference>
<dbReference type="Pfam" id="PF13750">
    <property type="entry name" value="Big_3_3"/>
    <property type="match status" value="1"/>
</dbReference>
<sequence>MKPNFLKTALLLSLASASANAELIQVEFTDTLGKPKAVAPVPSGYLNPASTVNFVLAGGLDRKFRIQILDNIGNQIESKTSPVISINDRLSVGGKDFYGKRMELSKVLIQSSYTAQIELLDLNGKVVETEMYKFSIDVTPPAVSQEMKLFNHSWGGGDVTKFDYLEQREFRLSGITDNVSGLDKAFFVATLLGTDDEGELPVKLDTIAGQASWLKPGNYRSLFHKTRSDYTIGFKILDKAGNEARVTRVSGFNGVCGSKTVSDVWNPKTSSWEPYKAGMVVHENPYKFRVAVERDEHITTNGGRFGYNWSVSSSDGENVYRDLRAQIPATSSYTTFFTDTGYCGSVSQSTPKVVLATGVDSSPKKTGLKYLIEGESSWINSTTVRRNKHYVIDKVQIFVDKRSYEQEATLSSNGSCIIPPNGVSCEIDTNIVRNSGNGYAPYSVVISSTDKRFSAHFGHLLTYWDFDAPEVDTISYDNEFVDFQIYDSDAVNDWRRGNWLPKTMDLRAVNTATGQVIKTPLVEHDEPNYQRWARKHSLKDLPEGNYRLEVFVNDTYGNERVVTVADSFVRDASAPTVQFSAGDKPLTSMLKGLENLRIKLSDLNPSEITQIQLVGGPTSDDVYLAYTSVAPDIYRPEYPRLFPVESLDGGYEIRVSVKDTYGNTATYTAKFAYYPANLIEIDRAKTLPAKFSLKLRGDEPIGVVESNVLRTDTGSIAAGLQQVFFTLREDSPFAVRFGGVDIEPGQTKEISFDFGDSGKIFAPVIPLESKEGVANFMIDIPQLQSKFD</sequence>
<evidence type="ECO:0000313" key="5">
    <source>
        <dbReference type="EMBL" id="MEZ8719455.1"/>
    </source>
</evidence>
<keyword evidence="6" id="KW-1185">Reference proteome</keyword>
<feature type="chain" id="PRO_5045336168" evidence="1">
    <location>
        <begin position="22"/>
        <end position="788"/>
    </location>
</feature>
<protein>
    <submittedName>
        <fullName evidence="5">Ig-like domain-containing protein</fullName>
    </submittedName>
</protein>
<dbReference type="Proteomes" id="UP001570071">
    <property type="component" value="Unassembled WGS sequence"/>
</dbReference>
<name>A0ABV4MQQ7_9VIBR</name>
<feature type="domain" description="DUF4165" evidence="4">
    <location>
        <begin position="19"/>
        <end position="139"/>
    </location>
</feature>
<feature type="signal peptide" evidence="1">
    <location>
        <begin position="1"/>
        <end position="21"/>
    </location>
</feature>
<dbReference type="RefSeq" id="WP_269337505.1">
    <property type="nucleotide sequence ID" value="NZ_JBFSSG010000001.1"/>
</dbReference>
<evidence type="ECO:0000256" key="1">
    <source>
        <dbReference type="SAM" id="SignalP"/>
    </source>
</evidence>
<dbReference type="InterPro" id="IPR022038">
    <property type="entry name" value="Ig-like_bact"/>
</dbReference>
<dbReference type="Pfam" id="PF12245">
    <property type="entry name" value="Big_3_2"/>
    <property type="match status" value="1"/>
</dbReference>
<proteinExistence type="predicted"/>
<evidence type="ECO:0000259" key="3">
    <source>
        <dbReference type="Pfam" id="PF13750"/>
    </source>
</evidence>
<evidence type="ECO:0000259" key="4">
    <source>
        <dbReference type="Pfam" id="PF13752"/>
    </source>
</evidence>
<dbReference type="EMBL" id="JBFSSG010000001">
    <property type="protein sequence ID" value="MEZ8719455.1"/>
    <property type="molecule type" value="Genomic_DNA"/>
</dbReference>
<evidence type="ECO:0000313" key="6">
    <source>
        <dbReference type="Proteomes" id="UP001570071"/>
    </source>
</evidence>
<dbReference type="InterPro" id="IPR025429">
    <property type="entry name" value="DUF4165"/>
</dbReference>